<evidence type="ECO:0000313" key="2">
    <source>
        <dbReference type="EMBL" id="GJT51930.1"/>
    </source>
</evidence>
<keyword evidence="3" id="KW-1185">Reference proteome</keyword>
<proteinExistence type="predicted"/>
<reference evidence="2" key="1">
    <citation type="journal article" date="2022" name="Int. J. Mol. Sci.">
        <title>Draft Genome of Tanacetum Coccineum: Genomic Comparison of Closely Related Tanacetum-Family Plants.</title>
        <authorList>
            <person name="Yamashiro T."/>
            <person name="Shiraishi A."/>
            <person name="Nakayama K."/>
            <person name="Satake H."/>
        </authorList>
    </citation>
    <scope>NUCLEOTIDE SEQUENCE</scope>
</reference>
<organism evidence="2 3">
    <name type="scientific">Tanacetum coccineum</name>
    <dbReference type="NCBI Taxonomy" id="301880"/>
    <lineage>
        <taxon>Eukaryota</taxon>
        <taxon>Viridiplantae</taxon>
        <taxon>Streptophyta</taxon>
        <taxon>Embryophyta</taxon>
        <taxon>Tracheophyta</taxon>
        <taxon>Spermatophyta</taxon>
        <taxon>Magnoliopsida</taxon>
        <taxon>eudicotyledons</taxon>
        <taxon>Gunneridae</taxon>
        <taxon>Pentapetalae</taxon>
        <taxon>asterids</taxon>
        <taxon>campanulids</taxon>
        <taxon>Asterales</taxon>
        <taxon>Asteraceae</taxon>
        <taxon>Asteroideae</taxon>
        <taxon>Anthemideae</taxon>
        <taxon>Anthemidinae</taxon>
        <taxon>Tanacetum</taxon>
    </lineage>
</organism>
<evidence type="ECO:0000313" key="3">
    <source>
        <dbReference type="Proteomes" id="UP001151760"/>
    </source>
</evidence>
<feature type="region of interest" description="Disordered" evidence="1">
    <location>
        <begin position="227"/>
        <end position="249"/>
    </location>
</feature>
<protein>
    <submittedName>
        <fullName evidence="2">Uncharacterized protein</fullName>
    </submittedName>
</protein>
<name>A0ABQ5ELZ6_9ASTR</name>
<sequence>MGEGPLHATERTLLRQQLGCQVRQNVVEVRWELVRSSMDSYMDVVGSRRGSPRVPLLGPWGKRNQVGPCEQLDALSPFKPFERNAAKGKQIMTTPSSDPLKYSLGDDRRSCTVRVWVNEPPSGSEIEHETVSSQAVGGAQGSDRQATLERVRHSSLIESALAPKMIGAKRSAKLWDVKYIGLAEKFRLRVIAPRERLEAVEKWPRAKFEYQAATALKVNQCNFSRKRSNGLQHTGTCSPKPDSGGYGREYLGRETTLSKELGKNSRSEIPCRYVRPARKGVRSGPVSDERLGEIDMSVKMRTTMHLDRKPYEASLFPGLALAFLAQLMVEAEEGAFRGVRAIVRYHLLEELEFLTCVRTVRAKGQSQADLPLEHHISDGSLHSMSALRHLGLLSVPKEPLRGPFPSTERTGKDAPLGYGFRAHVNVGSSAERIMLKDQLVCPPQVECYLFRLPRASVAMPRLATGSLPLRDGAKEVLRFK</sequence>
<evidence type="ECO:0000256" key="1">
    <source>
        <dbReference type="SAM" id="MobiDB-lite"/>
    </source>
</evidence>
<dbReference type="EMBL" id="BQNB010016448">
    <property type="protein sequence ID" value="GJT51930.1"/>
    <property type="molecule type" value="Genomic_DNA"/>
</dbReference>
<dbReference type="Proteomes" id="UP001151760">
    <property type="component" value="Unassembled WGS sequence"/>
</dbReference>
<gene>
    <name evidence="2" type="ORF">Tco_0978087</name>
</gene>
<reference evidence="2" key="2">
    <citation type="submission" date="2022-01" db="EMBL/GenBank/DDBJ databases">
        <authorList>
            <person name="Yamashiro T."/>
            <person name="Shiraishi A."/>
            <person name="Satake H."/>
            <person name="Nakayama K."/>
        </authorList>
    </citation>
    <scope>NUCLEOTIDE SEQUENCE</scope>
</reference>
<accession>A0ABQ5ELZ6</accession>
<feature type="compositionally biased region" description="Polar residues" evidence="1">
    <location>
        <begin position="227"/>
        <end position="237"/>
    </location>
</feature>
<comment type="caution">
    <text evidence="2">The sequence shown here is derived from an EMBL/GenBank/DDBJ whole genome shotgun (WGS) entry which is preliminary data.</text>
</comment>